<dbReference type="InterPro" id="IPR017907">
    <property type="entry name" value="Znf_RING_CS"/>
</dbReference>
<name>A0AAD5LIQ0_9CRUS</name>
<evidence type="ECO:0000259" key="5">
    <source>
        <dbReference type="PROSITE" id="PS50089"/>
    </source>
</evidence>
<dbReference type="SUPFAM" id="SSF57850">
    <property type="entry name" value="RING/U-box"/>
    <property type="match status" value="1"/>
</dbReference>
<reference evidence="6 7" key="1">
    <citation type="submission" date="2022-05" db="EMBL/GenBank/DDBJ databases">
        <title>A multi-omics perspective on studying reproductive biology in Daphnia sinensis.</title>
        <authorList>
            <person name="Jia J."/>
        </authorList>
    </citation>
    <scope>NUCLEOTIDE SEQUENCE [LARGE SCALE GENOMIC DNA]</scope>
    <source>
        <strain evidence="6 7">WSL</strain>
    </source>
</reference>
<dbReference type="PANTHER" id="PTHR25462">
    <property type="entry name" value="BONUS, ISOFORM C-RELATED"/>
    <property type="match status" value="1"/>
</dbReference>
<dbReference type="PROSITE" id="PS00518">
    <property type="entry name" value="ZF_RING_1"/>
    <property type="match status" value="1"/>
</dbReference>
<dbReference type="InterPro" id="IPR001841">
    <property type="entry name" value="Znf_RING"/>
</dbReference>
<dbReference type="PROSITE" id="PS50089">
    <property type="entry name" value="ZF_RING_2"/>
    <property type="match status" value="1"/>
</dbReference>
<keyword evidence="2 4" id="KW-0863">Zinc-finger</keyword>
<dbReference type="AlphaFoldDB" id="A0AAD5LIQ0"/>
<dbReference type="Gene3D" id="3.30.40.10">
    <property type="entry name" value="Zinc/RING finger domain, C3HC4 (zinc finger)"/>
    <property type="match status" value="1"/>
</dbReference>
<sequence length="551" mass="62097">MEKFYDKLSKEDEEFVLCQICCLNFDEIEHVPKYLNCHHFFCLSCIKCMAGRNENKICCPTCRTESILSPKKGEELFTNRLALRLSKVVEGVHEKAEKEAKQQQQWCSLCSIPACEGCHETQHPIQDSTQFYNARTLLLKSIIDKTNYLCNEALVGCHKIESAHRVILAWIKWLKMEIVQSAAKNTATIAQLESLKTDETWAHIPQKQNVYATINNINQLIAKCSDRCQVAEKAKLETHNFLRTFCSAHQESAKFFEPEQFLSDGSPPDFVSWLKRLNTFDEGMPSSQTNKRCVNVLAFLISLLSGEQLPADASPSYCAPTSQDVDRNAKSIITKKNYYAATNEPRPSCSGTHRLVKRFAEDDLEFSAHSCKRERGSVLQKTGNAWSMNNSTKQDDNVYRPHSGMDVQQEPGRTSLIMNANNNLVHENGASLYGTAGAGGAEMHDIQPEADMEIQEVFQSRTSSRNQIYGPNNAESLLQQGFRTGMHIRKATEPRLTRRPSFLLPLNLARNSIVPTAAITSNCTLIEGDNPEIIEIRMVNPSNGLLNNPRR</sequence>
<protein>
    <recommendedName>
        <fullName evidence="5">RING-type domain-containing protein</fullName>
    </recommendedName>
</protein>
<dbReference type="Proteomes" id="UP000820818">
    <property type="component" value="Linkage Group LG2"/>
</dbReference>
<evidence type="ECO:0000313" key="7">
    <source>
        <dbReference type="Proteomes" id="UP000820818"/>
    </source>
</evidence>
<dbReference type="EMBL" id="WJBH02000002">
    <property type="protein sequence ID" value="KAI9562760.1"/>
    <property type="molecule type" value="Genomic_DNA"/>
</dbReference>
<evidence type="ECO:0000313" key="6">
    <source>
        <dbReference type="EMBL" id="KAI9562760.1"/>
    </source>
</evidence>
<gene>
    <name evidence="6" type="ORF">GHT06_010214</name>
</gene>
<evidence type="ECO:0000256" key="4">
    <source>
        <dbReference type="PROSITE-ProRule" id="PRU00175"/>
    </source>
</evidence>
<feature type="domain" description="RING-type" evidence="5">
    <location>
        <begin position="18"/>
        <end position="63"/>
    </location>
</feature>
<comment type="caution">
    <text evidence="6">The sequence shown here is derived from an EMBL/GenBank/DDBJ whole genome shotgun (WGS) entry which is preliminary data.</text>
</comment>
<dbReference type="InterPro" id="IPR013083">
    <property type="entry name" value="Znf_RING/FYVE/PHD"/>
</dbReference>
<evidence type="ECO:0000256" key="2">
    <source>
        <dbReference type="ARBA" id="ARBA00022771"/>
    </source>
</evidence>
<keyword evidence="1" id="KW-0479">Metal-binding</keyword>
<proteinExistence type="predicted"/>
<dbReference type="GO" id="GO:0008270">
    <property type="term" value="F:zinc ion binding"/>
    <property type="evidence" value="ECO:0007669"/>
    <property type="project" value="UniProtKB-KW"/>
</dbReference>
<keyword evidence="7" id="KW-1185">Reference proteome</keyword>
<keyword evidence="3" id="KW-0862">Zinc</keyword>
<accession>A0AAD5LIQ0</accession>
<dbReference type="PANTHER" id="PTHR25462:SF296">
    <property type="entry name" value="MEIOTIC P26, ISOFORM F"/>
    <property type="match status" value="1"/>
</dbReference>
<evidence type="ECO:0000256" key="1">
    <source>
        <dbReference type="ARBA" id="ARBA00022723"/>
    </source>
</evidence>
<evidence type="ECO:0000256" key="3">
    <source>
        <dbReference type="ARBA" id="ARBA00022833"/>
    </source>
</evidence>
<organism evidence="6 7">
    <name type="scientific">Daphnia sinensis</name>
    <dbReference type="NCBI Taxonomy" id="1820382"/>
    <lineage>
        <taxon>Eukaryota</taxon>
        <taxon>Metazoa</taxon>
        <taxon>Ecdysozoa</taxon>
        <taxon>Arthropoda</taxon>
        <taxon>Crustacea</taxon>
        <taxon>Branchiopoda</taxon>
        <taxon>Diplostraca</taxon>
        <taxon>Cladocera</taxon>
        <taxon>Anomopoda</taxon>
        <taxon>Daphniidae</taxon>
        <taxon>Daphnia</taxon>
        <taxon>Daphnia similis group</taxon>
    </lineage>
</organism>
<dbReference type="InterPro" id="IPR047153">
    <property type="entry name" value="TRIM45/56/19-like"/>
</dbReference>